<dbReference type="OrthoDB" id="2012664at2759"/>
<feature type="non-terminal residue" evidence="5">
    <location>
        <position position="145"/>
    </location>
</feature>
<keyword evidence="3" id="KW-0862">Zinc</keyword>
<comment type="caution">
    <text evidence="5">The sequence shown here is derived from an EMBL/GenBank/DDBJ whole genome shotgun (WGS) entry which is preliminary data.</text>
</comment>
<proteinExistence type="predicted"/>
<dbReference type="AlphaFoldDB" id="A0A7J6WLM2"/>
<evidence type="ECO:0000256" key="3">
    <source>
        <dbReference type="ARBA" id="ARBA00022833"/>
    </source>
</evidence>
<evidence type="ECO:0000313" key="5">
    <source>
        <dbReference type="EMBL" id="KAF5197837.1"/>
    </source>
</evidence>
<name>A0A7J6WLM2_THATH</name>
<dbReference type="Proteomes" id="UP000554482">
    <property type="component" value="Unassembled WGS sequence"/>
</dbReference>
<organism evidence="5 6">
    <name type="scientific">Thalictrum thalictroides</name>
    <name type="common">Rue-anemone</name>
    <name type="synonym">Anemone thalictroides</name>
    <dbReference type="NCBI Taxonomy" id="46969"/>
    <lineage>
        <taxon>Eukaryota</taxon>
        <taxon>Viridiplantae</taxon>
        <taxon>Streptophyta</taxon>
        <taxon>Embryophyta</taxon>
        <taxon>Tracheophyta</taxon>
        <taxon>Spermatophyta</taxon>
        <taxon>Magnoliopsida</taxon>
        <taxon>Ranunculales</taxon>
        <taxon>Ranunculaceae</taxon>
        <taxon>Thalictroideae</taxon>
        <taxon>Thalictrum</taxon>
    </lineage>
</organism>
<dbReference type="GO" id="GO:0003677">
    <property type="term" value="F:DNA binding"/>
    <property type="evidence" value="ECO:0007669"/>
    <property type="project" value="InterPro"/>
</dbReference>
<keyword evidence="2" id="KW-0863">Zinc-finger</keyword>
<dbReference type="Pfam" id="PF02892">
    <property type="entry name" value="zf-BED"/>
    <property type="match status" value="1"/>
</dbReference>
<evidence type="ECO:0000313" key="6">
    <source>
        <dbReference type="Proteomes" id="UP000554482"/>
    </source>
</evidence>
<dbReference type="InterPro" id="IPR003656">
    <property type="entry name" value="Znf_BED"/>
</dbReference>
<feature type="domain" description="BED-type" evidence="4">
    <location>
        <begin position="24"/>
        <end position="61"/>
    </location>
</feature>
<keyword evidence="6" id="KW-1185">Reference proteome</keyword>
<reference evidence="5 6" key="1">
    <citation type="submission" date="2020-06" db="EMBL/GenBank/DDBJ databases">
        <title>Transcriptomic and genomic resources for Thalictrum thalictroides and T. hernandezii: Facilitating candidate gene discovery in an emerging model plant lineage.</title>
        <authorList>
            <person name="Arias T."/>
            <person name="Riano-Pachon D.M."/>
            <person name="Di Stilio V.S."/>
        </authorList>
    </citation>
    <scope>NUCLEOTIDE SEQUENCE [LARGE SCALE GENOMIC DNA]</scope>
    <source>
        <strain evidence="6">cv. WT478/WT964</strain>
        <tissue evidence="5">Leaves</tissue>
    </source>
</reference>
<evidence type="ECO:0000256" key="2">
    <source>
        <dbReference type="ARBA" id="ARBA00022771"/>
    </source>
</evidence>
<dbReference type="GO" id="GO:0008270">
    <property type="term" value="F:zinc ion binding"/>
    <property type="evidence" value="ECO:0007669"/>
    <property type="project" value="UniProtKB-KW"/>
</dbReference>
<evidence type="ECO:0000259" key="4">
    <source>
        <dbReference type="Pfam" id="PF02892"/>
    </source>
</evidence>
<accession>A0A7J6WLM2</accession>
<sequence length="145" mass="15851">MSSAASNEPGSSTNITSCSGKSDDPAWDYGYIKDGIKNSVYCKLCDKKTSGGIFRLKQHLTGMKLTEKGGKNNAGTRCPKATTPIVNIILNYQREYYKKKNAKTIIENQISMEATQNLFIDSDEDAEIEILEGGTQGQPKATTET</sequence>
<evidence type="ECO:0000256" key="1">
    <source>
        <dbReference type="ARBA" id="ARBA00022723"/>
    </source>
</evidence>
<protein>
    <recommendedName>
        <fullName evidence="4">BED-type domain-containing protein</fullName>
    </recommendedName>
</protein>
<dbReference type="EMBL" id="JABWDY010014153">
    <property type="protein sequence ID" value="KAF5197837.1"/>
    <property type="molecule type" value="Genomic_DNA"/>
</dbReference>
<gene>
    <name evidence="5" type="ORF">FRX31_012576</name>
</gene>
<keyword evidence="1" id="KW-0479">Metal-binding</keyword>